<sequence>MDYTLKRDKELANLFNTIPSNATYTSNNIQNEIIEHMSKIVTEEIVRDIAEEWYTLKVDGTKDPTGCENISIVLRYVDKTNCVKERLLSMATTQHFYAISLTKLIISQLKENGLSTGKILSQCYDGASVMSGTQGGVQKVLQEELQREVPYVHCFNHQLHLVIVHVMRSENALANFFDVCSSLYKYFRKPTVSAVYTGQKLKRLLEQRWTGHLATVTVIMNSFSNIFSLLQQMEDSQTSSTDVRLEATGLLKAITQPSFHFIACITHKVLSLLDPPNTLLQAHTTNLYTGVSVIQSALKCVGELRCESEFDILWEEFSKERESAEPPTVPAQKRRRQSTQWKDFVVDTTFGQNRMEGEKTECKRLYFSILDGVVGEMSTRFSERNSKFIQALSALHPRSESFLDGDKVKPLLDLTGMEFKEAEFSVAQRFLKDEIAKSDDNCTTAGILQRYSDALSAMPTVLQTLKIGLTFGASTATCESSFSTLKNVFSDHRRSMLHRRKANLIQLAVERDLTCKFTGEWKEKLLRRFNTASRRLQLF</sequence>
<reference evidence="3 4" key="1">
    <citation type="submission" date="2022-01" db="EMBL/GenBank/DDBJ databases">
        <title>A high-quality chromosome-level genome assembly of rohu carp, Labeo rohita.</title>
        <authorList>
            <person name="Arick M.A. II"/>
            <person name="Hsu C.-Y."/>
            <person name="Magbanua Z."/>
            <person name="Pechanova O."/>
            <person name="Grover C."/>
            <person name="Miller E."/>
            <person name="Thrash A."/>
            <person name="Ezzel L."/>
            <person name="Alam S."/>
            <person name="Benzie J."/>
            <person name="Hamilton M."/>
            <person name="Karsi A."/>
            <person name="Lawrence M.L."/>
            <person name="Peterson D.G."/>
        </authorList>
    </citation>
    <scope>NUCLEOTIDE SEQUENCE [LARGE SCALE GENOMIC DNA]</scope>
    <source>
        <strain evidence="4">BAU-BD-2019</strain>
        <tissue evidence="3">Blood</tissue>
    </source>
</reference>
<keyword evidence="4" id="KW-1185">Reference proteome</keyword>
<evidence type="ECO:0000259" key="2">
    <source>
        <dbReference type="Pfam" id="PF14291"/>
    </source>
</evidence>
<dbReference type="PANTHER" id="PTHR45749:SF21">
    <property type="entry name" value="DUF4371 DOMAIN-CONTAINING PROTEIN"/>
    <property type="match status" value="1"/>
</dbReference>
<feature type="domain" description="HAT C-terminal dimerisation" evidence="1">
    <location>
        <begin position="440"/>
        <end position="503"/>
    </location>
</feature>
<dbReference type="Proteomes" id="UP000830375">
    <property type="component" value="Unassembled WGS sequence"/>
</dbReference>
<dbReference type="Pfam" id="PF05699">
    <property type="entry name" value="Dimer_Tnp_hAT"/>
    <property type="match status" value="1"/>
</dbReference>
<proteinExistence type="predicted"/>
<protein>
    <submittedName>
        <fullName evidence="3">Zinc finger MYM-type protein 1</fullName>
    </submittedName>
</protein>
<accession>A0ABQ8L231</accession>
<dbReference type="InterPro" id="IPR012337">
    <property type="entry name" value="RNaseH-like_sf"/>
</dbReference>
<comment type="caution">
    <text evidence="3">The sequence shown here is derived from an EMBL/GenBank/DDBJ whole genome shotgun (WGS) entry which is preliminary data.</text>
</comment>
<dbReference type="Pfam" id="PF14291">
    <property type="entry name" value="DUF4371"/>
    <property type="match status" value="1"/>
</dbReference>
<organism evidence="3 4">
    <name type="scientific">Labeo rohita</name>
    <name type="common">Indian major carp</name>
    <name type="synonym">Cyprinus rohita</name>
    <dbReference type="NCBI Taxonomy" id="84645"/>
    <lineage>
        <taxon>Eukaryota</taxon>
        <taxon>Metazoa</taxon>
        <taxon>Chordata</taxon>
        <taxon>Craniata</taxon>
        <taxon>Vertebrata</taxon>
        <taxon>Euteleostomi</taxon>
        <taxon>Actinopterygii</taxon>
        <taxon>Neopterygii</taxon>
        <taxon>Teleostei</taxon>
        <taxon>Ostariophysi</taxon>
        <taxon>Cypriniformes</taxon>
        <taxon>Cyprinidae</taxon>
        <taxon>Labeoninae</taxon>
        <taxon>Labeonini</taxon>
        <taxon>Labeo</taxon>
    </lineage>
</organism>
<dbReference type="EMBL" id="JACTAM010002435">
    <property type="protein sequence ID" value="KAI2644796.1"/>
    <property type="molecule type" value="Genomic_DNA"/>
</dbReference>
<evidence type="ECO:0000259" key="1">
    <source>
        <dbReference type="Pfam" id="PF05699"/>
    </source>
</evidence>
<evidence type="ECO:0000313" key="4">
    <source>
        <dbReference type="Proteomes" id="UP000830375"/>
    </source>
</evidence>
<dbReference type="InterPro" id="IPR008906">
    <property type="entry name" value="HATC_C_dom"/>
</dbReference>
<dbReference type="SUPFAM" id="SSF53098">
    <property type="entry name" value="Ribonuclease H-like"/>
    <property type="match status" value="1"/>
</dbReference>
<evidence type="ECO:0000313" key="3">
    <source>
        <dbReference type="EMBL" id="KAI2644796.1"/>
    </source>
</evidence>
<gene>
    <name evidence="3" type="ORF">H4Q32_025022</name>
</gene>
<dbReference type="PANTHER" id="PTHR45749">
    <property type="match status" value="1"/>
</dbReference>
<name>A0ABQ8L231_LABRO</name>
<feature type="domain" description="DUF4371" evidence="2">
    <location>
        <begin position="16"/>
        <end position="133"/>
    </location>
</feature>
<dbReference type="InterPro" id="IPR025398">
    <property type="entry name" value="DUF4371"/>
</dbReference>